<evidence type="ECO:0000313" key="1">
    <source>
        <dbReference type="EMBL" id="SUZ79015.1"/>
    </source>
</evidence>
<organism evidence="1">
    <name type="scientific">marine metagenome</name>
    <dbReference type="NCBI Taxonomy" id="408172"/>
    <lineage>
        <taxon>unclassified sequences</taxon>
        <taxon>metagenomes</taxon>
        <taxon>ecological metagenomes</taxon>
    </lineage>
</organism>
<feature type="non-terminal residue" evidence="1">
    <location>
        <position position="1"/>
    </location>
</feature>
<sequence>VDIRALRASFSREAREDIKSSRFTKDSVVS</sequence>
<dbReference type="AlphaFoldDB" id="A0A381QI56"/>
<name>A0A381QI56_9ZZZZ</name>
<proteinExistence type="predicted"/>
<protein>
    <submittedName>
        <fullName evidence="1">Uncharacterized protein</fullName>
    </submittedName>
</protein>
<gene>
    <name evidence="1" type="ORF">METZ01_LOCUS31869</name>
</gene>
<dbReference type="EMBL" id="UINC01001372">
    <property type="protein sequence ID" value="SUZ79015.1"/>
    <property type="molecule type" value="Genomic_DNA"/>
</dbReference>
<accession>A0A381QI56</accession>
<reference evidence="1" key="1">
    <citation type="submission" date="2018-05" db="EMBL/GenBank/DDBJ databases">
        <authorList>
            <person name="Lanie J.A."/>
            <person name="Ng W.-L."/>
            <person name="Kazmierczak K.M."/>
            <person name="Andrzejewski T.M."/>
            <person name="Davidsen T.M."/>
            <person name="Wayne K.J."/>
            <person name="Tettelin H."/>
            <person name="Glass J.I."/>
            <person name="Rusch D."/>
            <person name="Podicherti R."/>
            <person name="Tsui H.-C.T."/>
            <person name="Winkler M.E."/>
        </authorList>
    </citation>
    <scope>NUCLEOTIDE SEQUENCE</scope>
</reference>